<reference evidence="1" key="1">
    <citation type="submission" date="2021-07" db="EMBL/GenBank/DDBJ databases">
        <title>Shinella sp. nov., a novel member of the genus Shinella from water.</title>
        <authorList>
            <person name="Deng Y."/>
        </authorList>
    </citation>
    <scope>NUCLEOTIDE SEQUENCE</scope>
    <source>
        <strain evidence="1">CPCC 100929</strain>
    </source>
</reference>
<name>A0ABT1R3Z1_9HYPH</name>
<accession>A0ABT1R3Z1</accession>
<gene>
    <name evidence="1" type="ORF">GB927_007685</name>
</gene>
<evidence type="ECO:0000313" key="2">
    <source>
        <dbReference type="Proteomes" id="UP000996601"/>
    </source>
</evidence>
<dbReference type="Proteomes" id="UP000996601">
    <property type="component" value="Unassembled WGS sequence"/>
</dbReference>
<comment type="caution">
    <text evidence="1">The sequence shown here is derived from an EMBL/GenBank/DDBJ whole genome shotgun (WGS) entry which is preliminary data.</text>
</comment>
<organism evidence="1 2">
    <name type="scientific">Shinella lacus</name>
    <dbReference type="NCBI Taxonomy" id="2654216"/>
    <lineage>
        <taxon>Bacteria</taxon>
        <taxon>Pseudomonadati</taxon>
        <taxon>Pseudomonadota</taxon>
        <taxon>Alphaproteobacteria</taxon>
        <taxon>Hyphomicrobiales</taxon>
        <taxon>Rhizobiaceae</taxon>
        <taxon>Shinella</taxon>
    </lineage>
</organism>
<proteinExistence type="predicted"/>
<protein>
    <submittedName>
        <fullName evidence="1">Uncharacterized protein</fullName>
    </submittedName>
</protein>
<sequence length="103" mass="10974">MIGTPNTGMAVFVAELVKAANGSAKMTEDEARRLLGRAYVTIVEAREQLSTHRDQPTASTAISLASATGLVGALSDQDVRALLLDAAEMIRTMKILLDREADT</sequence>
<dbReference type="EMBL" id="WHSB02000002">
    <property type="protein sequence ID" value="MCQ4629908.1"/>
    <property type="molecule type" value="Genomic_DNA"/>
</dbReference>
<keyword evidence="2" id="KW-1185">Reference proteome</keyword>
<evidence type="ECO:0000313" key="1">
    <source>
        <dbReference type="EMBL" id="MCQ4629908.1"/>
    </source>
</evidence>